<accession>A0A514LDF9</accession>
<dbReference type="KEGG" id="sale:EPH95_00665"/>
<protein>
    <submittedName>
        <fullName evidence="2">Uncharacterized protein</fullName>
    </submittedName>
</protein>
<reference evidence="3" key="1">
    <citation type="submission" date="2019-01" db="EMBL/GenBank/DDBJ databases">
        <title>Genomic analysis of Salicibibacter sp. NKC3-5.</title>
        <authorList>
            <person name="Oh Y.J."/>
        </authorList>
    </citation>
    <scope>NUCLEOTIDE SEQUENCE [LARGE SCALE GENOMIC DNA]</scope>
    <source>
        <strain evidence="3">NKC3-5</strain>
    </source>
</reference>
<dbReference type="RefSeq" id="WP_142086452.1">
    <property type="nucleotide sequence ID" value="NZ_CP035485.1"/>
</dbReference>
<keyword evidence="3" id="KW-1185">Reference proteome</keyword>
<gene>
    <name evidence="2" type="ORF">EPH95_00665</name>
</gene>
<dbReference type="AlphaFoldDB" id="A0A514LDF9"/>
<organism evidence="2 3">
    <name type="scientific">Salicibibacter halophilus</name>
    <dbReference type="NCBI Taxonomy" id="2502791"/>
    <lineage>
        <taxon>Bacteria</taxon>
        <taxon>Bacillati</taxon>
        <taxon>Bacillota</taxon>
        <taxon>Bacilli</taxon>
        <taxon>Bacillales</taxon>
        <taxon>Bacillaceae</taxon>
        <taxon>Salicibibacter</taxon>
    </lineage>
</organism>
<feature type="compositionally biased region" description="Acidic residues" evidence="1">
    <location>
        <begin position="121"/>
        <end position="142"/>
    </location>
</feature>
<dbReference type="EMBL" id="CP035485">
    <property type="protein sequence ID" value="QDI89867.1"/>
    <property type="molecule type" value="Genomic_DNA"/>
</dbReference>
<dbReference type="Proteomes" id="UP000319756">
    <property type="component" value="Chromosome"/>
</dbReference>
<evidence type="ECO:0000256" key="1">
    <source>
        <dbReference type="SAM" id="MobiDB-lite"/>
    </source>
</evidence>
<evidence type="ECO:0000313" key="3">
    <source>
        <dbReference type="Proteomes" id="UP000319756"/>
    </source>
</evidence>
<name>A0A514LDF9_9BACI</name>
<evidence type="ECO:0000313" key="2">
    <source>
        <dbReference type="EMBL" id="QDI89867.1"/>
    </source>
</evidence>
<proteinExistence type="predicted"/>
<feature type="region of interest" description="Disordered" evidence="1">
    <location>
        <begin position="112"/>
        <end position="142"/>
    </location>
</feature>
<dbReference type="OrthoDB" id="2901487at2"/>
<sequence>MEWNDLTEGAKSVLEQTRNLKNDHIQIVEFEVGYEEEASEDNPYPVSIQEEDYENLKKFTKENEYDDHYHMARNKNMVKIILLENKKIPDNLSEFPVFRQYRMDRLREERERLAAEREAQEQAEQEEGEQAVEENGEDTEQS</sequence>